<feature type="transmembrane region" description="Helical" evidence="1">
    <location>
        <begin position="54"/>
        <end position="78"/>
    </location>
</feature>
<evidence type="ECO:0000313" key="3">
    <source>
        <dbReference type="Proteomes" id="UP001168098"/>
    </source>
</evidence>
<dbReference type="Proteomes" id="UP001168098">
    <property type="component" value="Unassembled WGS sequence"/>
</dbReference>
<proteinExistence type="predicted"/>
<protein>
    <submittedName>
        <fullName evidence="2">Uncharacterized protein</fullName>
    </submittedName>
</protein>
<dbReference type="PANTHER" id="PTHR33726">
    <property type="entry name" value="TRANSMEMBRANE PROTEIN"/>
    <property type="match status" value="1"/>
</dbReference>
<dbReference type="EMBL" id="JARBHA010000005">
    <property type="protein sequence ID" value="KAJ9699850.1"/>
    <property type="molecule type" value="Genomic_DNA"/>
</dbReference>
<comment type="caution">
    <text evidence="2">The sequence shown here is derived from an EMBL/GenBank/DDBJ whole genome shotgun (WGS) entry which is preliminary data.</text>
</comment>
<keyword evidence="1" id="KW-0812">Transmembrane</keyword>
<sequence>MCGRWSASTFRWPEFDFSISFSIFRWPEFDFSYFTAGWSTQSFSWLDFSILDSVLWTFVYVLESLALVTMLCFFFVFCGCTL</sequence>
<dbReference type="PANTHER" id="PTHR33726:SF17">
    <property type="entry name" value="OS06G0620700 PROTEIN"/>
    <property type="match status" value="1"/>
</dbReference>
<keyword evidence="1" id="KW-1133">Transmembrane helix</keyword>
<reference evidence="2 3" key="1">
    <citation type="journal article" date="2023" name="BMC Biotechnol.">
        <title>Vitis rotundifolia cv Carlos genome sequencing.</title>
        <authorList>
            <person name="Huff M."/>
            <person name="Hulse-Kemp A."/>
            <person name="Scheffler B."/>
            <person name="Youngblood R."/>
            <person name="Simpson S."/>
            <person name="Babiker E."/>
            <person name="Staton M."/>
        </authorList>
    </citation>
    <scope>NUCLEOTIDE SEQUENCE [LARGE SCALE GENOMIC DNA]</scope>
    <source>
        <tissue evidence="2">Leaf</tissue>
    </source>
</reference>
<name>A0AA39DY87_VITRO</name>
<gene>
    <name evidence="2" type="ORF">PVL29_005627</name>
</gene>
<organism evidence="2 3">
    <name type="scientific">Vitis rotundifolia</name>
    <name type="common">Muscadine grape</name>
    <dbReference type="NCBI Taxonomy" id="103349"/>
    <lineage>
        <taxon>Eukaryota</taxon>
        <taxon>Viridiplantae</taxon>
        <taxon>Streptophyta</taxon>
        <taxon>Embryophyta</taxon>
        <taxon>Tracheophyta</taxon>
        <taxon>Spermatophyta</taxon>
        <taxon>Magnoliopsida</taxon>
        <taxon>eudicotyledons</taxon>
        <taxon>Gunneridae</taxon>
        <taxon>Pentapetalae</taxon>
        <taxon>rosids</taxon>
        <taxon>Vitales</taxon>
        <taxon>Vitaceae</taxon>
        <taxon>Viteae</taxon>
        <taxon>Vitis</taxon>
    </lineage>
</organism>
<dbReference type="AlphaFoldDB" id="A0AA39DY87"/>
<keyword evidence="1" id="KW-0472">Membrane</keyword>
<evidence type="ECO:0000256" key="1">
    <source>
        <dbReference type="SAM" id="Phobius"/>
    </source>
</evidence>
<evidence type="ECO:0000313" key="2">
    <source>
        <dbReference type="EMBL" id="KAJ9699850.1"/>
    </source>
</evidence>
<accession>A0AA39DY87</accession>
<keyword evidence="3" id="KW-1185">Reference proteome</keyword>